<comment type="caution">
    <text evidence="1">The sequence shown here is derived from an EMBL/GenBank/DDBJ whole genome shotgun (WGS) entry which is preliminary data.</text>
</comment>
<dbReference type="Proteomes" id="UP000765509">
    <property type="component" value="Unassembled WGS sequence"/>
</dbReference>
<sequence length="669" mass="76560">MIFSIQSFSTTNSNSNSTKDFDKLIFLNMDSDFKNLNYFVFDLKKNFSLMKNFNKKLNSNQNDDNLKNVTCLEILKPLKDFNNLNILLGNSMGDLYLINSIKNSSKPLESFHRSSIVNIKNFLNDLNQSIIITGSITEILIWKVNQNQNQIKIVCLKAFGSNLSVKFSRLNPYSPLLSSFYHFKSHHQSHQSQDNLFIQFNNHSIALWNLSEIFNHHQIPSKPSILFNSKPSHQLIVPPCHLNSNHYHAYAFNLHLGSIHHLEGNQFLAQVPQHLSHLVCIKCDHLNHSVEFLALLPNSNQLIKISLIDTLNPQDSNPIITCLESDCVFFHYLASQDLILSQHSSNPLPKLQKILHSTQAFLPPSNTPFINQNLHLIPLNQKLRSLSSQIFNDLNHSSLNLEQLLRSLKDQLDHHLKFPSELRLEIYKTLLIKSQPEHQTLVTTYYNLLARPSPQVFLKKFRSVWKLDSASFQFSLETLLAIFHATQAYTEAFLIDRIAPVLYSFLLIFLNDKETIDDLGSVTLMEIYTICQKILDQFGHGAFQESTANTNHYDQFVEKVKTRLLSPGSNSQTCQLLLKHLEQLSISLGQSLLSLTHGFFLGFASPESFVALIDHLVIKHSSINSIIEISARLLKCFAKQILQCSSQKEIINFFSGTYDIDIQKIRECL</sequence>
<dbReference type="AlphaFoldDB" id="A0A9Q3GMZ9"/>
<reference evidence="1" key="1">
    <citation type="submission" date="2021-03" db="EMBL/GenBank/DDBJ databases">
        <title>Draft genome sequence of rust myrtle Austropuccinia psidii MF-1, a brazilian biotype.</title>
        <authorList>
            <person name="Quecine M.C."/>
            <person name="Pachon D.M.R."/>
            <person name="Bonatelli M.L."/>
            <person name="Correr F.H."/>
            <person name="Franceschini L.M."/>
            <person name="Leite T.F."/>
            <person name="Margarido G.R.A."/>
            <person name="Almeida C.A."/>
            <person name="Ferrarezi J.A."/>
            <person name="Labate C.A."/>
        </authorList>
    </citation>
    <scope>NUCLEOTIDE SEQUENCE</scope>
    <source>
        <strain evidence="1">MF-1</strain>
    </source>
</reference>
<dbReference type="OrthoDB" id="2501122at2759"/>
<gene>
    <name evidence="1" type="ORF">O181_012569</name>
</gene>
<dbReference type="EMBL" id="AVOT02003224">
    <property type="protein sequence ID" value="MBW0472854.1"/>
    <property type="molecule type" value="Genomic_DNA"/>
</dbReference>
<accession>A0A9Q3GMZ9</accession>
<evidence type="ECO:0000313" key="2">
    <source>
        <dbReference type="Proteomes" id="UP000765509"/>
    </source>
</evidence>
<name>A0A9Q3GMZ9_9BASI</name>
<protein>
    <submittedName>
        <fullName evidence="1">Uncharacterized protein</fullName>
    </submittedName>
</protein>
<organism evidence="1 2">
    <name type="scientific">Austropuccinia psidii MF-1</name>
    <dbReference type="NCBI Taxonomy" id="1389203"/>
    <lineage>
        <taxon>Eukaryota</taxon>
        <taxon>Fungi</taxon>
        <taxon>Dikarya</taxon>
        <taxon>Basidiomycota</taxon>
        <taxon>Pucciniomycotina</taxon>
        <taxon>Pucciniomycetes</taxon>
        <taxon>Pucciniales</taxon>
        <taxon>Sphaerophragmiaceae</taxon>
        <taxon>Austropuccinia</taxon>
    </lineage>
</organism>
<evidence type="ECO:0000313" key="1">
    <source>
        <dbReference type="EMBL" id="MBW0472854.1"/>
    </source>
</evidence>
<proteinExistence type="predicted"/>
<keyword evidence="2" id="KW-1185">Reference proteome</keyword>